<evidence type="ECO:0000313" key="16">
    <source>
        <dbReference type="Proteomes" id="UP000029859"/>
    </source>
</evidence>
<feature type="transmembrane region" description="Helical" evidence="10">
    <location>
        <begin position="177"/>
        <end position="196"/>
    </location>
</feature>
<dbReference type="InterPro" id="IPR026593">
    <property type="entry name" value="SecY"/>
</dbReference>
<feature type="transmembrane region" description="Helical" evidence="10">
    <location>
        <begin position="451"/>
        <end position="470"/>
    </location>
</feature>
<dbReference type="FunFam" id="1.10.3370.10:FF:000013">
    <property type="entry name" value="Protein translocase subunit SecY"/>
    <property type="match status" value="1"/>
</dbReference>
<dbReference type="PIRSF" id="PIRSF004557">
    <property type="entry name" value="SecY"/>
    <property type="match status" value="1"/>
</dbReference>
<keyword evidence="16" id="KW-1185">Reference proteome</keyword>
<name>A0A099T351_METMT</name>
<organism evidence="15 16">
    <name type="scientific">Methanococcoides methylutens</name>
    <dbReference type="NCBI Taxonomy" id="2226"/>
    <lineage>
        <taxon>Archaea</taxon>
        <taxon>Methanobacteriati</taxon>
        <taxon>Methanobacteriota</taxon>
        <taxon>Stenosarchaea group</taxon>
        <taxon>Methanomicrobia</taxon>
        <taxon>Methanosarcinales</taxon>
        <taxon>Methanosarcinaceae</taxon>
        <taxon>Methanococcoides</taxon>
    </lineage>
</organism>
<evidence type="ECO:0000256" key="13">
    <source>
        <dbReference type="RuleBase" id="RU004349"/>
    </source>
</evidence>
<keyword evidence="3 10" id="KW-0813">Transport</keyword>
<keyword evidence="8 10" id="KW-0811">Translocation</keyword>
<dbReference type="RefSeq" id="WP_048193272.1">
    <property type="nucleotide sequence ID" value="NZ_CAAGSM010000007.1"/>
</dbReference>
<feature type="transmembrane region" description="Helical" evidence="10">
    <location>
        <begin position="30"/>
        <end position="52"/>
    </location>
</feature>
<comment type="function">
    <text evidence="10 11">The central subunit of the protein translocation channel SecYEG. Consists of two halves formed by TMs 1-5 and 6-10. These two domains form a lateral gate at the front which open onto the bilayer between TMs 2 and 7, and are clamped together by SecE at the back. The channel is closed by both a pore ring composed of hydrophobic SecY resides and a short helix (helix 2A) on the extracellular side of the membrane which forms a plug. The plug probably moves laterally to allow the channel to open. The ring and the pore may move independently.</text>
</comment>
<evidence type="ECO:0000259" key="14">
    <source>
        <dbReference type="Pfam" id="PF10559"/>
    </source>
</evidence>
<dbReference type="OrthoDB" id="371914at2157"/>
<evidence type="ECO:0000256" key="12">
    <source>
        <dbReference type="RuleBase" id="RU003484"/>
    </source>
</evidence>
<dbReference type="Pfam" id="PF00344">
    <property type="entry name" value="SecY"/>
    <property type="match status" value="1"/>
</dbReference>
<evidence type="ECO:0000256" key="6">
    <source>
        <dbReference type="ARBA" id="ARBA00022927"/>
    </source>
</evidence>
<comment type="similarity">
    <text evidence="2 10 13">Belongs to the SecY/SEC61-alpha family.</text>
</comment>
<dbReference type="SUPFAM" id="SSF103491">
    <property type="entry name" value="Preprotein translocase SecY subunit"/>
    <property type="match status" value="1"/>
</dbReference>
<dbReference type="NCBIfam" id="TIGR00967">
    <property type="entry name" value="3a0501s007"/>
    <property type="match status" value="1"/>
</dbReference>
<evidence type="ECO:0000313" key="15">
    <source>
        <dbReference type="EMBL" id="KGK99542.1"/>
    </source>
</evidence>
<dbReference type="GO" id="GO:0065002">
    <property type="term" value="P:intracellular protein transmembrane transport"/>
    <property type="evidence" value="ECO:0007669"/>
    <property type="project" value="UniProtKB-UniRule"/>
</dbReference>
<evidence type="ECO:0000256" key="4">
    <source>
        <dbReference type="ARBA" id="ARBA00022475"/>
    </source>
</evidence>
<dbReference type="InterPro" id="IPR002208">
    <property type="entry name" value="SecY/SEC61-alpha"/>
</dbReference>
<dbReference type="NCBIfam" id="NF006341">
    <property type="entry name" value="PRK08568.1-5"/>
    <property type="match status" value="1"/>
</dbReference>
<feature type="transmembrane region" description="Helical" evidence="10">
    <location>
        <begin position="141"/>
        <end position="170"/>
    </location>
</feature>
<feature type="transmembrane region" description="Helical" evidence="10">
    <location>
        <begin position="426"/>
        <end position="445"/>
    </location>
</feature>
<feature type="transmembrane region" description="Helical" evidence="10">
    <location>
        <begin position="365"/>
        <end position="388"/>
    </location>
</feature>
<dbReference type="PANTHER" id="PTHR10906">
    <property type="entry name" value="SECY/SEC61-ALPHA FAMILY MEMBER"/>
    <property type="match status" value="1"/>
</dbReference>
<dbReference type="GO" id="GO:0005886">
    <property type="term" value="C:plasma membrane"/>
    <property type="evidence" value="ECO:0007669"/>
    <property type="project" value="UniProtKB-SubCell"/>
</dbReference>
<dbReference type="Proteomes" id="UP000029859">
    <property type="component" value="Unassembled WGS sequence"/>
</dbReference>
<evidence type="ECO:0000256" key="5">
    <source>
        <dbReference type="ARBA" id="ARBA00022692"/>
    </source>
</evidence>
<comment type="caution">
    <text evidence="15">The sequence shown here is derived from an EMBL/GenBank/DDBJ whole genome shotgun (WGS) entry which is preliminary data.</text>
</comment>
<proteinExistence type="inferred from homology"/>
<evidence type="ECO:0000256" key="1">
    <source>
        <dbReference type="ARBA" id="ARBA00004127"/>
    </source>
</evidence>
<evidence type="ECO:0000256" key="10">
    <source>
        <dbReference type="HAMAP-Rule" id="MF_01465"/>
    </source>
</evidence>
<feature type="transmembrane region" description="Helical" evidence="10">
    <location>
        <begin position="116"/>
        <end position="135"/>
    </location>
</feature>
<keyword evidence="7 10" id="KW-1133">Transmembrane helix</keyword>
<dbReference type="Gene3D" id="1.10.3370.10">
    <property type="entry name" value="SecY subunit domain"/>
    <property type="match status" value="1"/>
</dbReference>
<sequence length="492" mass="52963">MSLRESLEPFFNRLPAVASPEGHVHFKNKLMWTLGILVLYFALANVPLFGLSKDSIDLFEQYRAFFAGASGSLMLLGIGPIVTASIVLQLLVGADVIKLNMSDPADQAFFQGAQKFMVFVMIVLEALPQIVGGYIQPDAGVASALGVGLGVVTSIIFIQICIGGMLILFMDEIVSKWGIGSGVGLFIVAGVSQQIVTGLFNWGLDTGGLPIGILPKWIYIAQNVGLDYIFTGDGAMFLLIRGGILALVSTVAIFLLVVYVESTRIEIPLAHSAVRGARGRFPVKLIYASVLPMILVRALQANIQMIGLLLSGRGITLFGEYYGSTPINGVMYYLAPINSPYDWIPSLVRETFTGYGVPVPSMWQVGLHVLVDATFLIVGGIIFALFWIETTGMGAKPTAQKVFNSGMQIPGFRRNVGSIEKVMVRYIPKVTVIGGAFIGVLTLVASLLGTIGGAGGTGLLLTVSIVYRLYEDIASEQMMEMHPMVRSFFGQE</sequence>
<dbReference type="GO" id="GO:0012505">
    <property type="term" value="C:endomembrane system"/>
    <property type="evidence" value="ECO:0007669"/>
    <property type="project" value="UniProtKB-SubCell"/>
</dbReference>
<protein>
    <recommendedName>
        <fullName evidence="10 11">Protein translocase subunit SecY</fullName>
    </recommendedName>
    <alternativeName>
        <fullName evidence="10">Protein transport protein SEC61 subunit alpha homolog</fullName>
    </alternativeName>
</protein>
<dbReference type="HAMAP" id="MF_01465">
    <property type="entry name" value="SecY"/>
    <property type="match status" value="1"/>
</dbReference>
<feature type="transmembrane region" description="Helical" evidence="10">
    <location>
        <begin position="281"/>
        <end position="299"/>
    </location>
</feature>
<evidence type="ECO:0000256" key="11">
    <source>
        <dbReference type="RuleBase" id="RU000537"/>
    </source>
</evidence>
<evidence type="ECO:0000256" key="8">
    <source>
        <dbReference type="ARBA" id="ARBA00023010"/>
    </source>
</evidence>
<evidence type="ECO:0000256" key="2">
    <source>
        <dbReference type="ARBA" id="ARBA00005751"/>
    </source>
</evidence>
<dbReference type="InterPro" id="IPR019561">
    <property type="entry name" value="Translocon_Sec61/SecY_plug_dom"/>
</dbReference>
<keyword evidence="4 10" id="KW-1003">Cell membrane</keyword>
<keyword evidence="5 10" id="KW-0812">Transmembrane</keyword>
<evidence type="ECO:0000256" key="9">
    <source>
        <dbReference type="ARBA" id="ARBA00023136"/>
    </source>
</evidence>
<evidence type="ECO:0000256" key="3">
    <source>
        <dbReference type="ARBA" id="ARBA00022448"/>
    </source>
</evidence>
<dbReference type="PROSITE" id="PS00756">
    <property type="entry name" value="SECY_2"/>
    <property type="match status" value="1"/>
</dbReference>
<feature type="domain" description="Translocon Sec61/SecY plug" evidence="14">
    <location>
        <begin position="38"/>
        <end position="71"/>
    </location>
</feature>
<dbReference type="EMBL" id="JRHO01000005">
    <property type="protein sequence ID" value="KGK99542.1"/>
    <property type="molecule type" value="Genomic_DNA"/>
</dbReference>
<gene>
    <name evidence="10" type="primary">secY</name>
    <name evidence="15" type="ORF">LI82_01955</name>
</gene>
<accession>A0A099T351</accession>
<dbReference type="InterPro" id="IPR030659">
    <property type="entry name" value="SecY_CS"/>
</dbReference>
<comment type="subcellular location">
    <subcellularLocation>
        <location evidence="10">Cell membrane</location>
        <topology evidence="10">Multi-pass membrane protein</topology>
    </subcellularLocation>
    <subcellularLocation>
        <location evidence="1">Endomembrane system</location>
        <topology evidence="1">Multi-pass membrane protein</topology>
    </subcellularLocation>
    <subcellularLocation>
        <location evidence="12">Membrane</location>
        <topology evidence="12">Multi-pass membrane protein</topology>
    </subcellularLocation>
</comment>
<reference evidence="15 16" key="1">
    <citation type="submission" date="2014-09" db="EMBL/GenBank/DDBJ databases">
        <title>Draft genome sequence of an obligately methylotrophic methanogen, Methanococcoides methylutens, isolated from marine sediment.</title>
        <authorList>
            <person name="Guan Y."/>
            <person name="Ngugi D.K."/>
            <person name="Blom J."/>
            <person name="Ali S."/>
            <person name="Ferry J.G."/>
            <person name="Stingl U."/>
        </authorList>
    </citation>
    <scope>NUCLEOTIDE SEQUENCE [LARGE SCALE GENOMIC DNA]</scope>
    <source>
        <strain evidence="15 16">DSM 2657</strain>
    </source>
</reference>
<evidence type="ECO:0000256" key="7">
    <source>
        <dbReference type="ARBA" id="ARBA00022989"/>
    </source>
</evidence>
<keyword evidence="6 10" id="KW-0653">Protein transport</keyword>
<dbReference type="Pfam" id="PF10559">
    <property type="entry name" value="Plug_translocon"/>
    <property type="match status" value="1"/>
</dbReference>
<dbReference type="GO" id="GO:0006605">
    <property type="term" value="P:protein targeting"/>
    <property type="evidence" value="ECO:0007669"/>
    <property type="project" value="UniProtKB-UniRule"/>
</dbReference>
<feature type="transmembrane region" description="Helical" evidence="10">
    <location>
        <begin position="235"/>
        <end position="260"/>
    </location>
</feature>
<dbReference type="AlphaFoldDB" id="A0A099T351"/>
<keyword evidence="9 10" id="KW-0472">Membrane</keyword>
<dbReference type="PROSITE" id="PS00755">
    <property type="entry name" value="SECY_1"/>
    <property type="match status" value="1"/>
</dbReference>
<comment type="subunit">
    <text evidence="10">Component of the Sec protein translocase complex. Heterotrimer consisting of alpha (SecY), beta (SecG) and gamma (SecE) subunits. The heterotrimers can form oligomers, although 1 heterotrimer is thought to be able to translocate proteins. Interacts with the ribosome. May interact with SecDF, and other proteins may be involved.</text>
</comment>
<feature type="transmembrane region" description="Helical" evidence="10">
    <location>
        <begin position="64"/>
        <end position="92"/>
    </location>
</feature>
<dbReference type="InterPro" id="IPR023201">
    <property type="entry name" value="SecY_dom_sf"/>
</dbReference>
<dbReference type="PRINTS" id="PR00303">
    <property type="entry name" value="SECYTRNLCASE"/>
</dbReference>